<evidence type="ECO:0000259" key="2">
    <source>
        <dbReference type="PROSITE" id="PS50030"/>
    </source>
</evidence>
<dbReference type="STRING" id="166423.A0A0M8ZWB0"/>
<evidence type="ECO:0000256" key="1">
    <source>
        <dbReference type="SAM" id="MobiDB-lite"/>
    </source>
</evidence>
<dbReference type="CDD" id="cd14316">
    <property type="entry name" value="UBA2_UBAP1_like"/>
    <property type="match status" value="1"/>
</dbReference>
<name>A0A0M8ZWB0_9HYME</name>
<organism evidence="4 5">
    <name type="scientific">Melipona quadrifasciata</name>
    <dbReference type="NCBI Taxonomy" id="166423"/>
    <lineage>
        <taxon>Eukaryota</taxon>
        <taxon>Metazoa</taxon>
        <taxon>Ecdysozoa</taxon>
        <taxon>Arthropoda</taxon>
        <taxon>Hexapoda</taxon>
        <taxon>Insecta</taxon>
        <taxon>Pterygota</taxon>
        <taxon>Neoptera</taxon>
        <taxon>Endopterygota</taxon>
        <taxon>Hymenoptera</taxon>
        <taxon>Apocrita</taxon>
        <taxon>Aculeata</taxon>
        <taxon>Apoidea</taxon>
        <taxon>Anthophila</taxon>
        <taxon>Apidae</taxon>
        <taxon>Melipona</taxon>
    </lineage>
</organism>
<dbReference type="InterPro" id="IPR023340">
    <property type="entry name" value="UMA"/>
</dbReference>
<dbReference type="OrthoDB" id="2018023at2759"/>
<dbReference type="InterPro" id="IPR015940">
    <property type="entry name" value="UBA"/>
</dbReference>
<dbReference type="GO" id="GO:0043130">
    <property type="term" value="F:ubiquitin binding"/>
    <property type="evidence" value="ECO:0007669"/>
    <property type="project" value="InterPro"/>
</dbReference>
<dbReference type="PROSITE" id="PS51497">
    <property type="entry name" value="UMA"/>
    <property type="match status" value="1"/>
</dbReference>
<evidence type="ECO:0000313" key="5">
    <source>
        <dbReference type="Proteomes" id="UP000053105"/>
    </source>
</evidence>
<feature type="domain" description="UBA" evidence="2">
    <location>
        <begin position="308"/>
        <end position="349"/>
    </location>
</feature>
<evidence type="ECO:0000313" key="4">
    <source>
        <dbReference type="EMBL" id="KOX71366.1"/>
    </source>
</evidence>
<dbReference type="InterPro" id="IPR009060">
    <property type="entry name" value="UBA-like_sf"/>
</dbReference>
<accession>A0A0M8ZWB0</accession>
<gene>
    <name evidence="4" type="ORF">WN51_01639</name>
</gene>
<evidence type="ECO:0000259" key="3">
    <source>
        <dbReference type="PROSITE" id="PS51497"/>
    </source>
</evidence>
<feature type="domain" description="UBA" evidence="2">
    <location>
        <begin position="370"/>
        <end position="416"/>
    </location>
</feature>
<dbReference type="GO" id="GO:0043162">
    <property type="term" value="P:ubiquitin-dependent protein catabolic process via the multivesicular body sorting pathway"/>
    <property type="evidence" value="ECO:0007669"/>
    <property type="project" value="InterPro"/>
</dbReference>
<dbReference type="PROSITE" id="PS50030">
    <property type="entry name" value="UBA"/>
    <property type="match status" value="2"/>
</dbReference>
<dbReference type="Proteomes" id="UP000053105">
    <property type="component" value="Unassembled WGS sequence"/>
</dbReference>
<dbReference type="SUPFAM" id="SSF46934">
    <property type="entry name" value="UBA-like"/>
    <property type="match status" value="1"/>
</dbReference>
<dbReference type="Gene3D" id="1.20.120.1920">
    <property type="entry name" value="UBAP1 SOUBA domain"/>
    <property type="match status" value="1"/>
</dbReference>
<dbReference type="AlphaFoldDB" id="A0A0M8ZWB0"/>
<sequence length="416" mass="47370">MARSSISAQCDLIASYMDGVHVKIAEAYKPPRKICLPAACNNKLPDVSKLTYDFNLERSVLEKVEYYLTSIHDIHLFENELHFTMHMTEWRNVRQANSKARHARLDEKRKKQKTEFSPPPPPPLPDIAKPINAPVPETTILTPQPLSPPANDFQDHIKANGLDFADFDNDTSSPFDNMELKTINEMEELAQVLQPTSQWVPSAKLGSLLNDLSINDKSKTHIKEENHNVKNETIDQEEVNEQENIKHRSVSAIVQELQRDLKRPLMENWKPWPNLESPDTSTHETLKQEESMITNQVALMNLLLDLTEEDKKLARHLNDMGFPLSRAARAIRELGGQDNKKIVEYLLAVQALEEIGISGEEAEKALALTEYNQEKAKVYYKNLCILRDLGFSEEKASAALLKCNIDRDRALDFLIA</sequence>
<dbReference type="EMBL" id="KQ435840">
    <property type="protein sequence ID" value="KOX71366.1"/>
    <property type="molecule type" value="Genomic_DNA"/>
</dbReference>
<dbReference type="InterPro" id="IPR042575">
    <property type="entry name" value="UBAP1_C"/>
</dbReference>
<feature type="region of interest" description="Disordered" evidence="1">
    <location>
        <begin position="95"/>
        <end position="151"/>
    </location>
</feature>
<dbReference type="PANTHER" id="PTHR15960">
    <property type="entry name" value="LD44032P"/>
    <property type="match status" value="1"/>
</dbReference>
<keyword evidence="5" id="KW-1185">Reference proteome</keyword>
<dbReference type="GO" id="GO:0000813">
    <property type="term" value="C:ESCRT I complex"/>
    <property type="evidence" value="ECO:0007669"/>
    <property type="project" value="InterPro"/>
</dbReference>
<feature type="domain" description="UMA" evidence="3">
    <location>
        <begin position="17"/>
        <end position="61"/>
    </location>
</feature>
<dbReference type="PANTHER" id="PTHR15960:SF5">
    <property type="entry name" value="LD44032P"/>
    <property type="match status" value="1"/>
</dbReference>
<proteinExistence type="predicted"/>
<reference evidence="4 5" key="1">
    <citation type="submission" date="2015-07" db="EMBL/GenBank/DDBJ databases">
        <title>The genome of Melipona quadrifasciata.</title>
        <authorList>
            <person name="Pan H."/>
            <person name="Kapheim K."/>
        </authorList>
    </citation>
    <scope>NUCLEOTIDE SEQUENCE [LARGE SCALE GENOMIC DNA]</scope>
    <source>
        <strain evidence="4">0111107301</strain>
        <tissue evidence="4">Whole body</tissue>
    </source>
</reference>
<protein>
    <submittedName>
        <fullName evidence="4">Ubiquitin-associated protein 1</fullName>
    </submittedName>
</protein>
<dbReference type="InterPro" id="IPR038870">
    <property type="entry name" value="UBAP1"/>
</dbReference>